<evidence type="ECO:0000256" key="5">
    <source>
        <dbReference type="ARBA" id="ARBA00023004"/>
    </source>
</evidence>
<evidence type="ECO:0000256" key="1">
    <source>
        <dbReference type="ARBA" id="ARBA00004196"/>
    </source>
</evidence>
<keyword evidence="3" id="KW-0479">Metal-binding</keyword>
<gene>
    <name evidence="8" type="ORF">P378_03335</name>
</gene>
<protein>
    <submittedName>
        <fullName evidence="8">Oxidoreductase</fullName>
    </submittedName>
</protein>
<dbReference type="RefSeq" id="WP_238472804.1">
    <property type="nucleotide sequence ID" value="NZ_AWQQ01000020.1"/>
</dbReference>
<dbReference type="PROSITE" id="PS51379">
    <property type="entry name" value="4FE4S_FER_2"/>
    <property type="match status" value="2"/>
</dbReference>
<dbReference type="SUPFAM" id="SSF54862">
    <property type="entry name" value="4Fe-4S ferredoxins"/>
    <property type="match status" value="1"/>
</dbReference>
<dbReference type="Gene3D" id="3.30.70.20">
    <property type="match status" value="2"/>
</dbReference>
<dbReference type="NCBIfam" id="TIGR01409">
    <property type="entry name" value="TAT_signal_seq"/>
    <property type="match status" value="1"/>
</dbReference>
<feature type="domain" description="4Fe-4S ferredoxin-type" evidence="7">
    <location>
        <begin position="125"/>
        <end position="157"/>
    </location>
</feature>
<keyword evidence="5" id="KW-0408">Iron</keyword>
<dbReference type="GO" id="GO:0030313">
    <property type="term" value="C:cell envelope"/>
    <property type="evidence" value="ECO:0007669"/>
    <property type="project" value="UniProtKB-SubCell"/>
</dbReference>
<reference evidence="8 9" key="1">
    <citation type="submission" date="2013-09" db="EMBL/GenBank/DDBJ databases">
        <title>Biodegradation of hydrocarbons in the deep terrestrial subsurface : characterization of a microbial consortium composed of two Desulfotomaculum species originating from a deep geological formation.</title>
        <authorList>
            <person name="Aullo T."/>
            <person name="Berlendis S."/>
            <person name="Lascourreges J.-F."/>
            <person name="Dessort D."/>
            <person name="Saint-Laurent S."/>
            <person name="Schraauwers B."/>
            <person name="Mas J."/>
            <person name="Magot M."/>
            <person name="Ranchou-Peyruse A."/>
        </authorList>
    </citation>
    <scope>NUCLEOTIDE SEQUENCE [LARGE SCALE GENOMIC DNA]</scope>
    <source>
        <strain evidence="8 9">Bs107</strain>
    </source>
</reference>
<feature type="domain" description="4Fe-4S ferredoxin-type" evidence="7">
    <location>
        <begin position="158"/>
        <end position="187"/>
    </location>
</feature>
<dbReference type="InterPro" id="IPR006311">
    <property type="entry name" value="TAT_signal"/>
</dbReference>
<accession>A0A2C6MI47</accession>
<dbReference type="AlphaFoldDB" id="A0A2C6MI47"/>
<evidence type="ECO:0000313" key="8">
    <source>
        <dbReference type="EMBL" id="PHJ39455.1"/>
    </source>
</evidence>
<dbReference type="EMBL" id="AWQQ01000020">
    <property type="protein sequence ID" value="PHJ39455.1"/>
    <property type="molecule type" value="Genomic_DNA"/>
</dbReference>
<dbReference type="InterPro" id="IPR051555">
    <property type="entry name" value="FDH_Electron_Transfer_Unit"/>
</dbReference>
<dbReference type="PROSITE" id="PS51318">
    <property type="entry name" value="TAT"/>
    <property type="match status" value="1"/>
</dbReference>
<keyword evidence="9" id="KW-1185">Reference proteome</keyword>
<dbReference type="PANTHER" id="PTHR43545:SF4">
    <property type="entry name" value="IRON-SULFUR PROTEIN"/>
    <property type="match status" value="1"/>
</dbReference>
<organism evidence="8 9">
    <name type="scientific">Desulforamulus profundi</name>
    <dbReference type="NCBI Taxonomy" id="1383067"/>
    <lineage>
        <taxon>Bacteria</taxon>
        <taxon>Bacillati</taxon>
        <taxon>Bacillota</taxon>
        <taxon>Clostridia</taxon>
        <taxon>Eubacteriales</taxon>
        <taxon>Peptococcaceae</taxon>
        <taxon>Desulforamulus</taxon>
    </lineage>
</organism>
<comment type="subcellular location">
    <subcellularLocation>
        <location evidence="1">Cell envelope</location>
    </subcellularLocation>
</comment>
<evidence type="ECO:0000259" key="7">
    <source>
        <dbReference type="PROSITE" id="PS51379"/>
    </source>
</evidence>
<keyword evidence="4" id="KW-0677">Repeat</keyword>
<keyword evidence="6" id="KW-0411">Iron-sulfur</keyword>
<evidence type="ECO:0000256" key="3">
    <source>
        <dbReference type="ARBA" id="ARBA00022723"/>
    </source>
</evidence>
<comment type="caution">
    <text evidence="8">The sequence shown here is derived from an EMBL/GenBank/DDBJ whole genome shotgun (WGS) entry which is preliminary data.</text>
</comment>
<dbReference type="InterPro" id="IPR017896">
    <property type="entry name" value="4Fe4S_Fe-S-bd"/>
</dbReference>
<sequence length="334" mass="36287">MSGITRREFIKRTVAAGGAGGAILYGFKKPAAASVAGEQRTAAVGTLIDLSKCDGCAGVEVPLCVQACRQENGAKYPNPVPSKEIHYYWPNKKKEDWQDKKALTNRLTPYNWTFVQKVKVEYGGKQVEVAVPRRCMHCENPPCANLCPFGAQAKTPAGITLINKDLCLGGAKCRDVCPWGIPARQAGVGLYMKIAPKYLGAGVMYKCDLCYDRIKAGGKPACVEACPKQAILFGSKAAMRQAALERAREIDGFIYGDVENGGTSTFYVSPVPFEKIDQALKKQRDQQPNPSAPGFPLMPVKVGNYLDTANGMALSMLVAPVPVLRWRDLQPIKK</sequence>
<evidence type="ECO:0000256" key="4">
    <source>
        <dbReference type="ARBA" id="ARBA00022737"/>
    </source>
</evidence>
<evidence type="ECO:0000313" key="9">
    <source>
        <dbReference type="Proteomes" id="UP000222564"/>
    </source>
</evidence>
<dbReference type="Pfam" id="PF13247">
    <property type="entry name" value="Fer4_11"/>
    <property type="match status" value="1"/>
</dbReference>
<evidence type="ECO:0000256" key="6">
    <source>
        <dbReference type="ARBA" id="ARBA00023014"/>
    </source>
</evidence>
<dbReference type="InterPro" id="IPR019546">
    <property type="entry name" value="TAT_signal_bac_arc"/>
</dbReference>
<dbReference type="Proteomes" id="UP000222564">
    <property type="component" value="Unassembled WGS sequence"/>
</dbReference>
<dbReference type="GO" id="GO:0051539">
    <property type="term" value="F:4 iron, 4 sulfur cluster binding"/>
    <property type="evidence" value="ECO:0007669"/>
    <property type="project" value="UniProtKB-KW"/>
</dbReference>
<dbReference type="GO" id="GO:0046872">
    <property type="term" value="F:metal ion binding"/>
    <property type="evidence" value="ECO:0007669"/>
    <property type="project" value="UniProtKB-KW"/>
</dbReference>
<name>A0A2C6MI47_9FIRM</name>
<dbReference type="PANTHER" id="PTHR43545">
    <property type="entry name" value="FORMATE DEHYDROGENASE, NITRATE-INDUCIBLE, IRON-SULFUR SUBUNIT"/>
    <property type="match status" value="1"/>
</dbReference>
<proteinExistence type="predicted"/>
<keyword evidence="2" id="KW-0004">4Fe-4S</keyword>
<evidence type="ECO:0000256" key="2">
    <source>
        <dbReference type="ARBA" id="ARBA00022485"/>
    </source>
</evidence>